<feature type="chain" id="PRO_5045812167" evidence="1">
    <location>
        <begin position="23"/>
        <end position="279"/>
    </location>
</feature>
<dbReference type="InterPro" id="IPR025510">
    <property type="entry name" value="DUF4397"/>
</dbReference>
<proteinExistence type="predicted"/>
<keyword evidence="4" id="KW-1185">Reference proteome</keyword>
<evidence type="ECO:0000259" key="2">
    <source>
        <dbReference type="Pfam" id="PF14344"/>
    </source>
</evidence>
<keyword evidence="1" id="KW-0732">Signal</keyword>
<feature type="domain" description="DUF4397" evidence="2">
    <location>
        <begin position="47"/>
        <end position="173"/>
    </location>
</feature>
<name>A0ABW5L267_9SPHI</name>
<dbReference type="Proteomes" id="UP001597440">
    <property type="component" value="Unassembled WGS sequence"/>
</dbReference>
<feature type="signal peptide" evidence="1">
    <location>
        <begin position="1"/>
        <end position="22"/>
    </location>
</feature>
<dbReference type="Pfam" id="PF14344">
    <property type="entry name" value="DUF4397"/>
    <property type="match status" value="1"/>
</dbReference>
<dbReference type="RefSeq" id="WP_210355823.1">
    <property type="nucleotide sequence ID" value="NZ_JAEQMU010000006.1"/>
</dbReference>
<gene>
    <name evidence="3" type="ORF">ACFSQW_08270</name>
</gene>
<evidence type="ECO:0000256" key="1">
    <source>
        <dbReference type="SAM" id="SignalP"/>
    </source>
</evidence>
<evidence type="ECO:0000313" key="4">
    <source>
        <dbReference type="Proteomes" id="UP001597440"/>
    </source>
</evidence>
<dbReference type="EMBL" id="JBHULD010000008">
    <property type="protein sequence ID" value="MFD2554383.1"/>
    <property type="molecule type" value="Genomic_DNA"/>
</dbReference>
<reference evidence="4" key="1">
    <citation type="journal article" date="2019" name="Int. J. Syst. Evol. Microbiol.">
        <title>The Global Catalogue of Microorganisms (GCM) 10K type strain sequencing project: providing services to taxonomists for standard genome sequencing and annotation.</title>
        <authorList>
            <consortium name="The Broad Institute Genomics Platform"/>
            <consortium name="The Broad Institute Genome Sequencing Center for Infectious Disease"/>
            <person name="Wu L."/>
            <person name="Ma J."/>
        </authorList>
    </citation>
    <scope>NUCLEOTIDE SEQUENCE [LARGE SCALE GENOMIC DNA]</scope>
    <source>
        <strain evidence="4">KCTC 52298</strain>
    </source>
</reference>
<sequence>MRNFNYLILVLFSLIFASACKPGVEDYGDLKPLDETKAVVKVIIGSAYPGNPRMYVKANGKRITPKILMRQPYPGGGFGTNGAATNEFILLDAGSTEFELALPQKVDNGEDSIVFHRARFDLEKGGKYTLLFSDTLSATKATIIKENLTVPDSGTFRYQIINMIPNVESVDLYIGKWASGTTAVNHSSEMDTLIMSNIKYMEVSEPFVIRSGFKRTFKIRPHQAPVIESNVLARYSSSATSSSNYFEYLDRKVLTIFTMGYAGMTTSDQMPYLSFSITR</sequence>
<organism evidence="3 4">
    <name type="scientific">Sphingobacterium tabacisoli</name>
    <dbReference type="NCBI Taxonomy" id="2044855"/>
    <lineage>
        <taxon>Bacteria</taxon>
        <taxon>Pseudomonadati</taxon>
        <taxon>Bacteroidota</taxon>
        <taxon>Sphingobacteriia</taxon>
        <taxon>Sphingobacteriales</taxon>
        <taxon>Sphingobacteriaceae</taxon>
        <taxon>Sphingobacterium</taxon>
    </lineage>
</organism>
<protein>
    <submittedName>
        <fullName evidence="3">DUF4397 domain-containing protein</fullName>
    </submittedName>
</protein>
<dbReference type="PROSITE" id="PS51257">
    <property type="entry name" value="PROKAR_LIPOPROTEIN"/>
    <property type="match status" value="1"/>
</dbReference>
<comment type="caution">
    <text evidence="3">The sequence shown here is derived from an EMBL/GenBank/DDBJ whole genome shotgun (WGS) entry which is preliminary data.</text>
</comment>
<evidence type="ECO:0000313" key="3">
    <source>
        <dbReference type="EMBL" id="MFD2554383.1"/>
    </source>
</evidence>
<accession>A0ABW5L267</accession>